<evidence type="ECO:0000256" key="9">
    <source>
        <dbReference type="ARBA" id="ARBA00023146"/>
    </source>
</evidence>
<keyword evidence="9 13" id="KW-0030">Aminoacyl-tRNA synthetase</keyword>
<dbReference type="Pfam" id="PF00379">
    <property type="entry name" value="Chitin_bind_4"/>
    <property type="match status" value="2"/>
</dbReference>
<dbReference type="InterPro" id="IPR031311">
    <property type="entry name" value="CHIT_BIND_RR_consensus"/>
</dbReference>
<dbReference type="SUPFAM" id="SSF52374">
    <property type="entry name" value="Nucleotidylyl transferase"/>
    <property type="match status" value="1"/>
</dbReference>
<gene>
    <name evidence="15" type="ORF">GEV33_009538</name>
</gene>
<dbReference type="PROSITE" id="PS00233">
    <property type="entry name" value="CHIT_BIND_RR_1"/>
    <property type="match status" value="2"/>
</dbReference>
<reference evidence="15" key="1">
    <citation type="journal article" date="2020" name="J Insects Food Feed">
        <title>The yellow mealworm (Tenebrio molitor) genome: a resource for the emerging insects as food and feed industry.</title>
        <authorList>
            <person name="Eriksson T."/>
            <person name="Andere A."/>
            <person name="Kelstrup H."/>
            <person name="Emery V."/>
            <person name="Picard C."/>
        </authorList>
    </citation>
    <scope>NUCLEOTIDE SEQUENCE</scope>
    <source>
        <strain evidence="15">Stoneville</strain>
        <tissue evidence="15">Whole head</tissue>
    </source>
</reference>
<dbReference type="PROSITE" id="PS00178">
    <property type="entry name" value="AA_TRNA_LIGASE_I"/>
    <property type="match status" value="1"/>
</dbReference>
<dbReference type="NCBIfam" id="TIGR00233">
    <property type="entry name" value="trpS"/>
    <property type="match status" value="1"/>
</dbReference>
<comment type="caution">
    <text evidence="15">The sequence shown here is derived from an EMBL/GenBank/DDBJ whole genome shotgun (WGS) entry which is preliminary data.</text>
</comment>
<feature type="chain" id="PRO_5035177586" description="tryptophan--tRNA ligase" evidence="14">
    <location>
        <begin position="17"/>
        <end position="542"/>
    </location>
</feature>
<evidence type="ECO:0000256" key="10">
    <source>
        <dbReference type="ARBA" id="ARBA00030268"/>
    </source>
</evidence>
<accession>A0A8J6HFL6</accession>
<keyword evidence="14" id="KW-0732">Signal</keyword>
<protein>
    <recommendedName>
        <fullName evidence="3">tryptophan--tRNA ligase</fullName>
        <ecNumber evidence="3">6.1.1.2</ecNumber>
    </recommendedName>
    <alternativeName>
        <fullName evidence="10">Tryptophanyl-tRNA synthetase</fullName>
    </alternativeName>
</protein>
<keyword evidence="8 13" id="KW-0648">Protein biosynthesis</keyword>
<dbReference type="GO" id="GO:0005759">
    <property type="term" value="C:mitochondrial matrix"/>
    <property type="evidence" value="ECO:0007669"/>
    <property type="project" value="TreeGrafter"/>
</dbReference>
<dbReference type="EC" id="6.1.1.2" evidence="3"/>
<evidence type="ECO:0000256" key="1">
    <source>
        <dbReference type="ARBA" id="ARBA00004173"/>
    </source>
</evidence>
<evidence type="ECO:0000256" key="14">
    <source>
        <dbReference type="SAM" id="SignalP"/>
    </source>
</evidence>
<evidence type="ECO:0000313" key="15">
    <source>
        <dbReference type="EMBL" id="KAH0813251.1"/>
    </source>
</evidence>
<evidence type="ECO:0000256" key="4">
    <source>
        <dbReference type="ARBA" id="ARBA00022460"/>
    </source>
</evidence>
<dbReference type="PROSITE" id="PS51155">
    <property type="entry name" value="CHIT_BIND_RR_2"/>
    <property type="match status" value="2"/>
</dbReference>
<dbReference type="InterPro" id="IPR001412">
    <property type="entry name" value="aa-tRNA-synth_I_CS"/>
</dbReference>
<evidence type="ECO:0000256" key="11">
    <source>
        <dbReference type="ARBA" id="ARBA00049929"/>
    </source>
</evidence>
<dbReference type="GO" id="GO:0042302">
    <property type="term" value="F:structural constituent of cuticle"/>
    <property type="evidence" value="ECO:0007669"/>
    <property type="project" value="UniProtKB-UniRule"/>
</dbReference>
<feature type="signal peptide" evidence="14">
    <location>
        <begin position="1"/>
        <end position="16"/>
    </location>
</feature>
<proteinExistence type="inferred from homology"/>
<evidence type="ECO:0000256" key="2">
    <source>
        <dbReference type="ARBA" id="ARBA00005594"/>
    </source>
</evidence>
<dbReference type="InterPro" id="IPR000618">
    <property type="entry name" value="Insect_cuticle"/>
</dbReference>
<dbReference type="EMBL" id="JABDTM020025457">
    <property type="protein sequence ID" value="KAH0813251.1"/>
    <property type="molecule type" value="Genomic_DNA"/>
</dbReference>
<evidence type="ECO:0000256" key="12">
    <source>
        <dbReference type="PROSITE-ProRule" id="PRU00497"/>
    </source>
</evidence>
<dbReference type="GO" id="GO:0070183">
    <property type="term" value="P:mitochondrial tryptophanyl-tRNA aminoacylation"/>
    <property type="evidence" value="ECO:0007669"/>
    <property type="project" value="TreeGrafter"/>
</dbReference>
<dbReference type="GO" id="GO:0004830">
    <property type="term" value="F:tryptophan-tRNA ligase activity"/>
    <property type="evidence" value="ECO:0007669"/>
    <property type="project" value="UniProtKB-EC"/>
</dbReference>
<dbReference type="CDD" id="cd00806">
    <property type="entry name" value="TrpRS_core"/>
    <property type="match status" value="1"/>
</dbReference>
<dbReference type="PANTHER" id="PTHR43766">
    <property type="entry name" value="TRYPTOPHAN--TRNA LIGASE, MITOCHONDRIAL"/>
    <property type="match status" value="1"/>
</dbReference>
<dbReference type="InterPro" id="IPR050203">
    <property type="entry name" value="Trp-tRNA_synthetase"/>
</dbReference>
<evidence type="ECO:0000256" key="5">
    <source>
        <dbReference type="ARBA" id="ARBA00022598"/>
    </source>
</evidence>
<evidence type="ECO:0000313" key="16">
    <source>
        <dbReference type="Proteomes" id="UP000719412"/>
    </source>
</evidence>
<dbReference type="PRINTS" id="PR01039">
    <property type="entry name" value="TRNASYNTHTRP"/>
</dbReference>
<comment type="similarity">
    <text evidence="2 13">Belongs to the class-I aminoacyl-tRNA synthetase family.</text>
</comment>
<evidence type="ECO:0000256" key="8">
    <source>
        <dbReference type="ARBA" id="ARBA00022917"/>
    </source>
</evidence>
<dbReference type="Pfam" id="PF00579">
    <property type="entry name" value="tRNA-synt_1b"/>
    <property type="match status" value="1"/>
</dbReference>
<dbReference type="GO" id="GO:0005524">
    <property type="term" value="F:ATP binding"/>
    <property type="evidence" value="ECO:0007669"/>
    <property type="project" value="UniProtKB-KW"/>
</dbReference>
<comment type="subcellular location">
    <subcellularLocation>
        <location evidence="1">Mitochondrion</location>
    </subcellularLocation>
</comment>
<evidence type="ECO:0000256" key="7">
    <source>
        <dbReference type="ARBA" id="ARBA00022840"/>
    </source>
</evidence>
<keyword evidence="6 13" id="KW-0547">Nucleotide-binding</keyword>
<evidence type="ECO:0000256" key="3">
    <source>
        <dbReference type="ARBA" id="ARBA00013161"/>
    </source>
</evidence>
<dbReference type="Proteomes" id="UP000719412">
    <property type="component" value="Unassembled WGS sequence"/>
</dbReference>
<keyword evidence="7 13" id="KW-0067">ATP-binding</keyword>
<dbReference type="InterPro" id="IPR002306">
    <property type="entry name" value="Trp-tRNA-ligase"/>
</dbReference>
<organism evidence="15 16">
    <name type="scientific">Tenebrio molitor</name>
    <name type="common">Yellow mealworm beetle</name>
    <dbReference type="NCBI Taxonomy" id="7067"/>
    <lineage>
        <taxon>Eukaryota</taxon>
        <taxon>Metazoa</taxon>
        <taxon>Ecdysozoa</taxon>
        <taxon>Arthropoda</taxon>
        <taxon>Hexapoda</taxon>
        <taxon>Insecta</taxon>
        <taxon>Pterygota</taxon>
        <taxon>Neoptera</taxon>
        <taxon>Endopterygota</taxon>
        <taxon>Coleoptera</taxon>
        <taxon>Polyphaga</taxon>
        <taxon>Cucujiformia</taxon>
        <taxon>Tenebrionidae</taxon>
        <taxon>Tenebrio</taxon>
    </lineage>
</organism>
<dbReference type="InterPro" id="IPR014729">
    <property type="entry name" value="Rossmann-like_a/b/a_fold"/>
</dbReference>
<dbReference type="AlphaFoldDB" id="A0A8J6HFL6"/>
<dbReference type="InterPro" id="IPR002305">
    <property type="entry name" value="aa-tRNA-synth_Ic"/>
</dbReference>
<dbReference type="HAMAP" id="MF_00140_B">
    <property type="entry name" value="Trp_tRNA_synth_B"/>
    <property type="match status" value="1"/>
</dbReference>
<dbReference type="FunFam" id="1.10.240.10:FF:000002">
    <property type="entry name" value="Tryptophan--tRNA ligase"/>
    <property type="match status" value="1"/>
</dbReference>
<dbReference type="Gene3D" id="3.40.50.620">
    <property type="entry name" value="HUPs"/>
    <property type="match status" value="1"/>
</dbReference>
<dbReference type="PANTHER" id="PTHR43766:SF1">
    <property type="entry name" value="TRYPTOPHAN--TRNA LIGASE, MITOCHONDRIAL"/>
    <property type="match status" value="1"/>
</dbReference>
<dbReference type="Gene3D" id="1.10.240.10">
    <property type="entry name" value="Tyrosyl-Transfer RNA Synthetase"/>
    <property type="match status" value="1"/>
</dbReference>
<keyword evidence="16" id="KW-1185">Reference proteome</keyword>
<comment type="catalytic activity">
    <reaction evidence="11">
        <text>tRNA(Trp) + L-tryptophan + ATP = L-tryptophyl-tRNA(Trp) + AMP + diphosphate + H(+)</text>
        <dbReference type="Rhea" id="RHEA:24080"/>
        <dbReference type="Rhea" id="RHEA-COMP:9671"/>
        <dbReference type="Rhea" id="RHEA-COMP:9705"/>
        <dbReference type="ChEBI" id="CHEBI:15378"/>
        <dbReference type="ChEBI" id="CHEBI:30616"/>
        <dbReference type="ChEBI" id="CHEBI:33019"/>
        <dbReference type="ChEBI" id="CHEBI:57912"/>
        <dbReference type="ChEBI" id="CHEBI:78442"/>
        <dbReference type="ChEBI" id="CHEBI:78535"/>
        <dbReference type="ChEBI" id="CHEBI:456215"/>
        <dbReference type="EC" id="6.1.1.2"/>
    </reaction>
</comment>
<sequence length="542" mass="58958">MKTTLVLLAIAAAAAARPQGPQDAYITRYDNDNTGFGGYSFNVETSDGFRHEQTGELRSPGTDDEALVMRGSYSYVGPDGVTYTVIYVADENGFQPEGEHLPASAGVKKLGIPAAAQASLIGGGLGFETSHGSRHDESGEVRNVGSEHESLAVRGSYSYVGPDGVTYTVHYVADQNGFQPQGEHLPPSAGVKKLGMPLCSAAQATLCGGGPTGQIHLGNYLGAVSQWVKLQQNNEDMILSIVDLHSMTLPHDPKTLPNSILEMTATLLACGIDPSKVILFQQSMVPAHTHLSWCLGCISTMARLAHLPTFKEKSANLKDVPLGLYIYPVLQAADILAYKATHVPVGEDQTQNIELTQDLARMFNNRFGETFPIPHCIYTGSEFSRLKSLRDPSKKMSKSDPDPKSRICLNDSPDDILKKIKKSVTDFTSEVTFDPDKRPGVSNLISIHSFVSGRTVEEICGEVQNVNTGKYKLQVAEAVISHVQPIQKRIDDLMSDEEYLAKVLKMGAEKATEISENTLDEVKRKLGLQFRIKSAHQQKINV</sequence>
<dbReference type="InterPro" id="IPR024109">
    <property type="entry name" value="Trp-tRNA-ligase_bac-type"/>
</dbReference>
<name>A0A8J6HFL6_TENMO</name>
<reference evidence="15" key="2">
    <citation type="submission" date="2021-08" db="EMBL/GenBank/DDBJ databases">
        <authorList>
            <person name="Eriksson T."/>
        </authorList>
    </citation>
    <scope>NUCLEOTIDE SEQUENCE</scope>
    <source>
        <strain evidence="15">Stoneville</strain>
        <tissue evidence="15">Whole head</tissue>
    </source>
</reference>
<evidence type="ECO:0000256" key="6">
    <source>
        <dbReference type="ARBA" id="ARBA00022741"/>
    </source>
</evidence>
<keyword evidence="5 13" id="KW-0436">Ligase</keyword>
<keyword evidence="4 12" id="KW-0193">Cuticle</keyword>
<evidence type="ECO:0000256" key="13">
    <source>
        <dbReference type="RuleBase" id="RU363036"/>
    </source>
</evidence>